<accession>A0ABW1PIS7</accession>
<evidence type="ECO:0000259" key="4">
    <source>
        <dbReference type="PROSITE" id="PS51077"/>
    </source>
</evidence>
<name>A0ABW1PIS7_9FLAO</name>
<dbReference type="InterPro" id="IPR014757">
    <property type="entry name" value="Tscrpt_reg_IclR_C"/>
</dbReference>
<dbReference type="InterPro" id="IPR050707">
    <property type="entry name" value="HTH_MetabolicPath_Reg"/>
</dbReference>
<dbReference type="Pfam" id="PF01614">
    <property type="entry name" value="IclR_C"/>
    <property type="match status" value="1"/>
</dbReference>
<dbReference type="InterPro" id="IPR005471">
    <property type="entry name" value="Tscrpt_reg_IclR_N"/>
</dbReference>
<sequence>MIQSVKRTFDILEYIVQNGNRVRLNDIADALELQNTTVHNFLNTLKEIGYVEQDDESPRYRVTEKMRYLYSTESNIVILKRHLRPLLKEISSLTGETTYLSVQMGSYFRHELKCEPKRAVKISLQLGKEFDMLKTAVGKIFMAHSSHLKNTLCRNQGIESAARIHESLEGVLANGRSFDLEEFEKDLNCVALPIFYNNRLVAALGISGPAYRFKMQEMDEAFLIATRVINEKFNNDEQLEIATIFIPKAP</sequence>
<reference evidence="7" key="1">
    <citation type="journal article" date="2019" name="Int. J. Syst. Evol. Microbiol.">
        <title>The Global Catalogue of Microorganisms (GCM) 10K type strain sequencing project: providing services to taxonomists for standard genome sequencing and annotation.</title>
        <authorList>
            <consortium name="The Broad Institute Genomics Platform"/>
            <consortium name="The Broad Institute Genome Sequencing Center for Infectious Disease"/>
            <person name="Wu L."/>
            <person name="Ma J."/>
        </authorList>
    </citation>
    <scope>NUCLEOTIDE SEQUENCE [LARGE SCALE GENOMIC DNA]</scope>
    <source>
        <strain evidence="7">CCUG 49679</strain>
    </source>
</reference>
<evidence type="ECO:0000256" key="2">
    <source>
        <dbReference type="ARBA" id="ARBA00023125"/>
    </source>
</evidence>
<dbReference type="PROSITE" id="PS51077">
    <property type="entry name" value="HTH_ICLR"/>
    <property type="match status" value="1"/>
</dbReference>
<dbReference type="PROSITE" id="PS51078">
    <property type="entry name" value="ICLR_ED"/>
    <property type="match status" value="1"/>
</dbReference>
<dbReference type="SUPFAM" id="SSF55781">
    <property type="entry name" value="GAF domain-like"/>
    <property type="match status" value="1"/>
</dbReference>
<keyword evidence="3" id="KW-0804">Transcription</keyword>
<proteinExistence type="predicted"/>
<dbReference type="InterPro" id="IPR036388">
    <property type="entry name" value="WH-like_DNA-bd_sf"/>
</dbReference>
<organism evidence="6 7">
    <name type="scientific">Flavobacterium qiangtangense</name>
    <dbReference type="NCBI Taxonomy" id="1442595"/>
    <lineage>
        <taxon>Bacteria</taxon>
        <taxon>Pseudomonadati</taxon>
        <taxon>Bacteroidota</taxon>
        <taxon>Flavobacteriia</taxon>
        <taxon>Flavobacteriales</taxon>
        <taxon>Flavobacteriaceae</taxon>
        <taxon>Flavobacterium</taxon>
    </lineage>
</organism>
<feature type="domain" description="IclR-ED" evidence="5">
    <location>
        <begin position="65"/>
        <end position="241"/>
    </location>
</feature>
<gene>
    <name evidence="6" type="ORF">ACFPVY_02620</name>
</gene>
<dbReference type="SUPFAM" id="SSF46785">
    <property type="entry name" value="Winged helix' DNA-binding domain"/>
    <property type="match status" value="1"/>
</dbReference>
<dbReference type="Gene3D" id="3.30.450.40">
    <property type="match status" value="1"/>
</dbReference>
<dbReference type="RefSeq" id="WP_379790157.1">
    <property type="nucleotide sequence ID" value="NZ_JBHSQB010000003.1"/>
</dbReference>
<feature type="domain" description="HTH iclR-type" evidence="4">
    <location>
        <begin position="2"/>
        <end position="64"/>
    </location>
</feature>
<dbReference type="SMART" id="SM00346">
    <property type="entry name" value="HTH_ICLR"/>
    <property type="match status" value="1"/>
</dbReference>
<keyword evidence="7" id="KW-1185">Reference proteome</keyword>
<dbReference type="InterPro" id="IPR029016">
    <property type="entry name" value="GAF-like_dom_sf"/>
</dbReference>
<comment type="caution">
    <text evidence="6">The sequence shown here is derived from an EMBL/GenBank/DDBJ whole genome shotgun (WGS) entry which is preliminary data.</text>
</comment>
<dbReference type="PANTHER" id="PTHR30136:SF35">
    <property type="entry name" value="HTH-TYPE TRANSCRIPTIONAL REGULATOR RV1719"/>
    <property type="match status" value="1"/>
</dbReference>
<evidence type="ECO:0000256" key="1">
    <source>
        <dbReference type="ARBA" id="ARBA00023015"/>
    </source>
</evidence>
<dbReference type="PANTHER" id="PTHR30136">
    <property type="entry name" value="HELIX-TURN-HELIX TRANSCRIPTIONAL REGULATOR, ICLR FAMILY"/>
    <property type="match status" value="1"/>
</dbReference>
<protein>
    <submittedName>
        <fullName evidence="6">IclR family transcriptional regulator</fullName>
    </submittedName>
</protein>
<evidence type="ECO:0000256" key="3">
    <source>
        <dbReference type="ARBA" id="ARBA00023163"/>
    </source>
</evidence>
<keyword evidence="2" id="KW-0238">DNA-binding</keyword>
<evidence type="ECO:0000313" key="6">
    <source>
        <dbReference type="EMBL" id="MFC6095526.1"/>
    </source>
</evidence>
<dbReference type="Gene3D" id="1.10.10.10">
    <property type="entry name" value="Winged helix-like DNA-binding domain superfamily/Winged helix DNA-binding domain"/>
    <property type="match status" value="1"/>
</dbReference>
<dbReference type="InterPro" id="IPR036390">
    <property type="entry name" value="WH_DNA-bd_sf"/>
</dbReference>
<dbReference type="Pfam" id="PF09339">
    <property type="entry name" value="HTH_IclR"/>
    <property type="match status" value="1"/>
</dbReference>
<dbReference type="EMBL" id="JBHSQB010000003">
    <property type="protein sequence ID" value="MFC6095526.1"/>
    <property type="molecule type" value="Genomic_DNA"/>
</dbReference>
<evidence type="ECO:0000313" key="7">
    <source>
        <dbReference type="Proteomes" id="UP001596287"/>
    </source>
</evidence>
<keyword evidence="1" id="KW-0805">Transcription regulation</keyword>
<dbReference type="Proteomes" id="UP001596287">
    <property type="component" value="Unassembled WGS sequence"/>
</dbReference>
<evidence type="ECO:0000259" key="5">
    <source>
        <dbReference type="PROSITE" id="PS51078"/>
    </source>
</evidence>